<dbReference type="Pfam" id="PF00072">
    <property type="entry name" value="Response_reg"/>
    <property type="match status" value="1"/>
</dbReference>
<evidence type="ECO:0000313" key="7">
    <source>
        <dbReference type="Proteomes" id="UP000066624"/>
    </source>
</evidence>
<dbReference type="InterPro" id="IPR000792">
    <property type="entry name" value="Tscrpt_reg_LuxR_C"/>
</dbReference>
<gene>
    <name evidence="6" type="ORF">WM2015_1453</name>
</gene>
<dbReference type="PROSITE" id="PS50110">
    <property type="entry name" value="RESPONSE_REGULATORY"/>
    <property type="match status" value="1"/>
</dbReference>
<protein>
    <submittedName>
        <fullName evidence="6">Response regulator</fullName>
    </submittedName>
</protein>
<dbReference type="STRING" id="1579979.WM2015_1453"/>
<dbReference type="EMBL" id="CP012154">
    <property type="protein sequence ID" value="AKS41825.1"/>
    <property type="molecule type" value="Genomic_DNA"/>
</dbReference>
<dbReference type="PANTHER" id="PTHR43214">
    <property type="entry name" value="TWO-COMPONENT RESPONSE REGULATOR"/>
    <property type="match status" value="1"/>
</dbReference>
<evidence type="ECO:0000313" key="6">
    <source>
        <dbReference type="EMBL" id="AKS41825.1"/>
    </source>
</evidence>
<dbReference type="InterPro" id="IPR058245">
    <property type="entry name" value="NreC/VraR/RcsB-like_REC"/>
</dbReference>
<dbReference type="SUPFAM" id="SSF46894">
    <property type="entry name" value="C-terminal effector domain of the bipartite response regulators"/>
    <property type="match status" value="1"/>
</dbReference>
<dbReference type="CDD" id="cd06170">
    <property type="entry name" value="LuxR_C_like"/>
    <property type="match status" value="1"/>
</dbReference>
<keyword evidence="3" id="KW-0805">Transcription regulation</keyword>
<dbReference type="RefSeq" id="WP_049725435.1">
    <property type="nucleotide sequence ID" value="NZ_CP012154.1"/>
</dbReference>
<keyword evidence="7" id="KW-1185">Reference proteome</keyword>
<dbReference type="PANTHER" id="PTHR43214:SF3">
    <property type="entry name" value="RESPONSE REGULATOR UVRY"/>
    <property type="match status" value="1"/>
</dbReference>
<dbReference type="InterPro" id="IPR001789">
    <property type="entry name" value="Sig_transdc_resp-reg_receiver"/>
</dbReference>
<dbReference type="OrthoDB" id="9796655at2"/>
<reference evidence="6 7" key="1">
    <citation type="submission" date="2015-07" db="EMBL/GenBank/DDBJ databases">
        <authorList>
            <person name="Noorani M."/>
        </authorList>
    </citation>
    <scope>NUCLEOTIDE SEQUENCE [LARGE SCALE GENOMIC DNA]</scope>
    <source>
        <strain evidence="6 7">KCTC 42284</strain>
    </source>
</reference>
<dbReference type="SMART" id="SM00448">
    <property type="entry name" value="REC"/>
    <property type="match status" value="1"/>
</dbReference>
<dbReference type="PROSITE" id="PS00622">
    <property type="entry name" value="HTH_LUXR_1"/>
    <property type="match status" value="1"/>
</dbReference>
<evidence type="ECO:0000256" key="1">
    <source>
        <dbReference type="ARBA" id="ARBA00022553"/>
    </source>
</evidence>
<dbReference type="SUPFAM" id="SSF52172">
    <property type="entry name" value="CheY-like"/>
    <property type="match status" value="1"/>
</dbReference>
<dbReference type="CDD" id="cd17535">
    <property type="entry name" value="REC_NarL-like"/>
    <property type="match status" value="1"/>
</dbReference>
<dbReference type="InterPro" id="IPR011006">
    <property type="entry name" value="CheY-like_superfamily"/>
</dbReference>
<dbReference type="GO" id="GO:0003677">
    <property type="term" value="F:DNA binding"/>
    <property type="evidence" value="ECO:0007669"/>
    <property type="project" value="UniProtKB-KW"/>
</dbReference>
<evidence type="ECO:0000256" key="5">
    <source>
        <dbReference type="ARBA" id="ARBA00023163"/>
    </source>
</evidence>
<dbReference type="KEGG" id="wma:WM2015_1453"/>
<dbReference type="GO" id="GO:0000160">
    <property type="term" value="P:phosphorelay signal transduction system"/>
    <property type="evidence" value="ECO:0007669"/>
    <property type="project" value="UniProtKB-KW"/>
</dbReference>
<organism evidence="6 7">
    <name type="scientific">Wenzhouxiangella marina</name>
    <dbReference type="NCBI Taxonomy" id="1579979"/>
    <lineage>
        <taxon>Bacteria</taxon>
        <taxon>Pseudomonadati</taxon>
        <taxon>Pseudomonadota</taxon>
        <taxon>Gammaproteobacteria</taxon>
        <taxon>Chromatiales</taxon>
        <taxon>Wenzhouxiangellaceae</taxon>
        <taxon>Wenzhouxiangella</taxon>
    </lineage>
</organism>
<dbReference type="GO" id="GO:0006355">
    <property type="term" value="P:regulation of DNA-templated transcription"/>
    <property type="evidence" value="ECO:0007669"/>
    <property type="project" value="InterPro"/>
</dbReference>
<dbReference type="InterPro" id="IPR039420">
    <property type="entry name" value="WalR-like"/>
</dbReference>
<name>A0A0K0XVX7_9GAMM</name>
<evidence type="ECO:0000256" key="2">
    <source>
        <dbReference type="ARBA" id="ARBA00023012"/>
    </source>
</evidence>
<sequence length="215" mass="23258">MIDIVIVDDHDVVRSGLSGLLSDDPGFDVVGEAATGEQGIRLARELEPDIVLMDVELPGCSGLEATARIRRASQRVRVVVLTAHAEPPLPARLLEVGASGFLSKSSPAEELLTALRAVSRGERYLAADIAQQLALSMLPGTPDTPFEGLTPRELEVALMLAQGMRVKAIGEVMNLSPKTVATHKYRVYDKTRVSSEVELLRLALRYGLMNIDPVH</sequence>
<accession>A0A0K0XVX7</accession>
<evidence type="ECO:0000256" key="3">
    <source>
        <dbReference type="ARBA" id="ARBA00023015"/>
    </source>
</evidence>
<keyword evidence="4" id="KW-0238">DNA-binding</keyword>
<dbReference type="SMART" id="SM00421">
    <property type="entry name" value="HTH_LUXR"/>
    <property type="match status" value="1"/>
</dbReference>
<proteinExistence type="predicted"/>
<dbReference type="PROSITE" id="PS50043">
    <property type="entry name" value="HTH_LUXR_2"/>
    <property type="match status" value="1"/>
</dbReference>
<evidence type="ECO:0000256" key="4">
    <source>
        <dbReference type="ARBA" id="ARBA00023125"/>
    </source>
</evidence>
<dbReference type="Proteomes" id="UP000066624">
    <property type="component" value="Chromosome"/>
</dbReference>
<dbReference type="Pfam" id="PF00196">
    <property type="entry name" value="GerE"/>
    <property type="match status" value="1"/>
</dbReference>
<dbReference type="Gene3D" id="3.40.50.2300">
    <property type="match status" value="1"/>
</dbReference>
<keyword evidence="1" id="KW-0597">Phosphoprotein</keyword>
<dbReference type="PRINTS" id="PR00038">
    <property type="entry name" value="HTHLUXR"/>
</dbReference>
<keyword evidence="5" id="KW-0804">Transcription</keyword>
<keyword evidence="2" id="KW-0902">Two-component regulatory system</keyword>
<dbReference type="AlphaFoldDB" id="A0A0K0XVX7"/>
<dbReference type="InterPro" id="IPR016032">
    <property type="entry name" value="Sig_transdc_resp-reg_C-effctor"/>
</dbReference>